<sequence length="291" mass="32563">MNIILGASGQIGSTLVSELKKKGQPVRAVVRDVRRFTERAVETRQADMFNAEELTKACLGGTSIFVLTPETPTSDDIIEDTKRIIDNYKTAIRSAGIKKVVALSCIGAHLDGKTGNVLMSKMLEQELADIDVEKVYVRPSYYFSNWLAYLDTIRQSGVLPTFLPASLRMNMLSPVDVAKFTAEILSDPLPQDNKQIYELEGPELYSPADIAGTFSRLLNRPVRVEPIPKHRWLDTLLAVGFTENTAQHLVDMTQAVIENRLSPEHPEKTIKLQTTFGKYLQQYVPLPRSNE</sequence>
<dbReference type="InterPro" id="IPR051604">
    <property type="entry name" value="Ergot_Alk_Oxidoreductase"/>
</dbReference>
<dbReference type="InterPro" id="IPR008030">
    <property type="entry name" value="NmrA-like"/>
</dbReference>
<protein>
    <submittedName>
        <fullName evidence="2">Uncharacterized protein YbjT (DUF2867 family)</fullName>
    </submittedName>
</protein>
<accession>A0A5S5DKV8</accession>
<dbReference type="Proteomes" id="UP000325105">
    <property type="component" value="Unassembled WGS sequence"/>
</dbReference>
<feature type="domain" description="NmrA-like" evidence="1">
    <location>
        <begin position="4"/>
        <end position="279"/>
    </location>
</feature>
<dbReference type="OrthoDB" id="112777at2"/>
<comment type="caution">
    <text evidence="2">The sequence shown here is derived from an EMBL/GenBank/DDBJ whole genome shotgun (WGS) entry which is preliminary data.</text>
</comment>
<evidence type="ECO:0000313" key="3">
    <source>
        <dbReference type="Proteomes" id="UP000325105"/>
    </source>
</evidence>
<evidence type="ECO:0000313" key="2">
    <source>
        <dbReference type="EMBL" id="TYP96580.1"/>
    </source>
</evidence>
<dbReference type="AlphaFoldDB" id="A0A5S5DKV8"/>
<dbReference type="SUPFAM" id="SSF51735">
    <property type="entry name" value="NAD(P)-binding Rossmann-fold domains"/>
    <property type="match status" value="1"/>
</dbReference>
<evidence type="ECO:0000259" key="1">
    <source>
        <dbReference type="Pfam" id="PF05368"/>
    </source>
</evidence>
<organism evidence="2 3">
    <name type="scientific">Sphingobacterium allocomposti</name>
    <dbReference type="NCBI Taxonomy" id="415956"/>
    <lineage>
        <taxon>Bacteria</taxon>
        <taxon>Pseudomonadati</taxon>
        <taxon>Bacteroidota</taxon>
        <taxon>Sphingobacteriia</taxon>
        <taxon>Sphingobacteriales</taxon>
        <taxon>Sphingobacteriaceae</taxon>
        <taxon>Sphingobacterium</taxon>
    </lineage>
</organism>
<proteinExistence type="predicted"/>
<dbReference type="Pfam" id="PF05368">
    <property type="entry name" value="NmrA"/>
    <property type="match status" value="1"/>
</dbReference>
<keyword evidence="3" id="KW-1185">Reference proteome</keyword>
<name>A0A5S5DKV8_9SPHI</name>
<dbReference type="PANTHER" id="PTHR43162">
    <property type="match status" value="1"/>
</dbReference>
<reference evidence="2 3" key="1">
    <citation type="submission" date="2019-07" db="EMBL/GenBank/DDBJ databases">
        <title>Genomic Encyclopedia of Archaeal and Bacterial Type Strains, Phase II (KMG-II): from individual species to whole genera.</title>
        <authorList>
            <person name="Goeker M."/>
        </authorList>
    </citation>
    <scope>NUCLEOTIDE SEQUENCE [LARGE SCALE GENOMIC DNA]</scope>
    <source>
        <strain evidence="2 3">DSM 18850</strain>
    </source>
</reference>
<dbReference type="RefSeq" id="WP_148907974.1">
    <property type="nucleotide sequence ID" value="NZ_VNHX01000005.1"/>
</dbReference>
<dbReference type="Gene3D" id="3.90.25.10">
    <property type="entry name" value="UDP-galactose 4-epimerase, domain 1"/>
    <property type="match status" value="1"/>
</dbReference>
<dbReference type="InterPro" id="IPR036291">
    <property type="entry name" value="NAD(P)-bd_dom_sf"/>
</dbReference>
<gene>
    <name evidence="2" type="ORF">BC792_10571</name>
</gene>
<dbReference type="EMBL" id="VNHX01000005">
    <property type="protein sequence ID" value="TYP96580.1"/>
    <property type="molecule type" value="Genomic_DNA"/>
</dbReference>
<dbReference type="Gene3D" id="3.40.50.720">
    <property type="entry name" value="NAD(P)-binding Rossmann-like Domain"/>
    <property type="match status" value="1"/>
</dbReference>
<dbReference type="PANTHER" id="PTHR43162:SF1">
    <property type="entry name" value="PRESTALK A DIFFERENTIATION PROTEIN A"/>
    <property type="match status" value="1"/>
</dbReference>